<accession>A0A0M3K5X8</accession>
<dbReference type="OrthoDB" id="5871419at2759"/>
<reference evidence="2 3" key="2">
    <citation type="submission" date="2018-11" db="EMBL/GenBank/DDBJ databases">
        <authorList>
            <consortium name="Pathogen Informatics"/>
        </authorList>
    </citation>
    <scope>NUCLEOTIDE SEQUENCE [LARGE SCALE GENOMIC DNA]</scope>
</reference>
<feature type="region of interest" description="Disordered" evidence="1">
    <location>
        <begin position="36"/>
        <end position="65"/>
    </location>
</feature>
<protein>
    <submittedName>
        <fullName evidence="4">Mucin-5AC</fullName>
    </submittedName>
</protein>
<feature type="compositionally biased region" description="Polar residues" evidence="1">
    <location>
        <begin position="55"/>
        <end position="64"/>
    </location>
</feature>
<evidence type="ECO:0000313" key="2">
    <source>
        <dbReference type="EMBL" id="VDK56009.1"/>
    </source>
</evidence>
<feature type="compositionally biased region" description="Low complexity" evidence="1">
    <location>
        <begin position="423"/>
        <end position="437"/>
    </location>
</feature>
<feature type="compositionally biased region" description="Low complexity" evidence="1">
    <location>
        <begin position="171"/>
        <end position="189"/>
    </location>
</feature>
<organism evidence="4">
    <name type="scientific">Anisakis simplex</name>
    <name type="common">Herring worm</name>
    <dbReference type="NCBI Taxonomy" id="6269"/>
    <lineage>
        <taxon>Eukaryota</taxon>
        <taxon>Metazoa</taxon>
        <taxon>Ecdysozoa</taxon>
        <taxon>Nematoda</taxon>
        <taxon>Chromadorea</taxon>
        <taxon>Rhabditida</taxon>
        <taxon>Spirurina</taxon>
        <taxon>Ascaridomorpha</taxon>
        <taxon>Ascaridoidea</taxon>
        <taxon>Anisakidae</taxon>
        <taxon>Anisakis</taxon>
        <taxon>Anisakis simplex complex</taxon>
    </lineage>
</organism>
<sequence>MILVLDNTGMFQAIPGLYQMTTTRMGSLLPDLLAEVMPGPPRADERLDTPKVPSEQLTPTQSDASLGAVDSGQEAASLVAASSAAVITARTPSPSASSANTASTTFTAVSPPAITSTFPTRTNSSHSVHSTSPIAQLSASISNSRVLIAPPLEKFREHYQQRSDAVKSDVSLHSQSSELTQHQQSQQQQYASAIPTEPVKIPELVRQLASKEGVIIHSGPSSPLQVYKQHHYGASVHPHPSGHPPESVSPIAIQQHQAQAPPHLEYLSHNKSQANQFVDYQSQSQSHQQAVISTPTTIINPHPSTGHLYQTAPPHLIQSQQFYMHSTQQLPNTSLTSSTTPIVPPTTTSLLSNSSPIRSFPIVPSPTSAFSAPHSHSDNDTSNSIENVNAFSRFHGMQVQQQQSIVPQNEHVMSSVVTNTELSSSQSQQHYQPQQRSMPFVNERP</sequence>
<name>A0A0M3K5X8_ANISI</name>
<dbReference type="WBParaSite" id="ASIM_0001636901-mRNA-1">
    <property type="protein sequence ID" value="ASIM_0001636901-mRNA-1"/>
    <property type="gene ID" value="ASIM_0001636901"/>
</dbReference>
<proteinExistence type="predicted"/>
<feature type="region of interest" description="Disordered" evidence="1">
    <location>
        <begin position="416"/>
        <end position="445"/>
    </location>
</feature>
<reference evidence="4" key="1">
    <citation type="submission" date="2017-02" db="UniProtKB">
        <authorList>
            <consortium name="WormBaseParasite"/>
        </authorList>
    </citation>
    <scope>IDENTIFICATION</scope>
</reference>
<evidence type="ECO:0000313" key="4">
    <source>
        <dbReference type="WBParaSite" id="ASIM_0001636901-mRNA-1"/>
    </source>
</evidence>
<keyword evidence="3" id="KW-1185">Reference proteome</keyword>
<evidence type="ECO:0000256" key="1">
    <source>
        <dbReference type="SAM" id="MobiDB-lite"/>
    </source>
</evidence>
<dbReference type="Proteomes" id="UP000267096">
    <property type="component" value="Unassembled WGS sequence"/>
</dbReference>
<dbReference type="AlphaFoldDB" id="A0A0M3K5X8"/>
<evidence type="ECO:0000313" key="3">
    <source>
        <dbReference type="Proteomes" id="UP000267096"/>
    </source>
</evidence>
<gene>
    <name evidence="2" type="ORF">ASIM_LOCUS15776</name>
</gene>
<dbReference type="EMBL" id="UYRR01032550">
    <property type="protein sequence ID" value="VDK56009.1"/>
    <property type="molecule type" value="Genomic_DNA"/>
</dbReference>
<feature type="region of interest" description="Disordered" evidence="1">
    <location>
        <begin position="159"/>
        <end position="192"/>
    </location>
</feature>